<proteinExistence type="predicted"/>
<comment type="caution">
    <text evidence="2">The sequence shown here is derived from an EMBL/GenBank/DDBJ whole genome shotgun (WGS) entry which is preliminary data.</text>
</comment>
<feature type="transmembrane region" description="Helical" evidence="1">
    <location>
        <begin position="43"/>
        <end position="61"/>
    </location>
</feature>
<evidence type="ECO:0000313" key="3">
    <source>
        <dbReference type="Proteomes" id="UP000241118"/>
    </source>
</evidence>
<keyword evidence="1" id="KW-1133">Transmembrane helix</keyword>
<dbReference type="RefSeq" id="WP_106616376.1">
    <property type="nucleotide sequence ID" value="NZ_PYAX01000005.1"/>
</dbReference>
<keyword evidence="1" id="KW-0472">Membrane</keyword>
<dbReference type="EMBL" id="PYAX01000005">
    <property type="protein sequence ID" value="PSL55528.1"/>
    <property type="molecule type" value="Genomic_DNA"/>
</dbReference>
<organism evidence="2 3">
    <name type="scientific">Saccharothrix carnea</name>
    <dbReference type="NCBI Taxonomy" id="1280637"/>
    <lineage>
        <taxon>Bacteria</taxon>
        <taxon>Bacillati</taxon>
        <taxon>Actinomycetota</taxon>
        <taxon>Actinomycetes</taxon>
        <taxon>Pseudonocardiales</taxon>
        <taxon>Pseudonocardiaceae</taxon>
        <taxon>Saccharothrix</taxon>
    </lineage>
</organism>
<reference evidence="2 3" key="1">
    <citation type="submission" date="2018-03" db="EMBL/GenBank/DDBJ databases">
        <title>Genomic Encyclopedia of Type Strains, Phase III (KMG-III): the genomes of soil and plant-associated and newly described type strains.</title>
        <authorList>
            <person name="Whitman W."/>
        </authorList>
    </citation>
    <scope>NUCLEOTIDE SEQUENCE [LARGE SCALE GENOMIC DNA]</scope>
    <source>
        <strain evidence="2 3">CGMCC 4.7097</strain>
    </source>
</reference>
<evidence type="ECO:0008006" key="4">
    <source>
        <dbReference type="Google" id="ProtNLM"/>
    </source>
</evidence>
<keyword evidence="3" id="KW-1185">Reference proteome</keyword>
<gene>
    <name evidence="2" type="ORF">B0I31_105494</name>
</gene>
<dbReference type="OrthoDB" id="5189994at2"/>
<accession>A0A2P8IAP9</accession>
<protein>
    <recommendedName>
        <fullName evidence="4">GAF domain-containing protein</fullName>
    </recommendedName>
</protein>
<evidence type="ECO:0000313" key="2">
    <source>
        <dbReference type="EMBL" id="PSL55528.1"/>
    </source>
</evidence>
<keyword evidence="1" id="KW-0812">Transmembrane</keyword>
<evidence type="ECO:0000256" key="1">
    <source>
        <dbReference type="SAM" id="Phobius"/>
    </source>
</evidence>
<dbReference type="Proteomes" id="UP000241118">
    <property type="component" value="Unassembled WGS sequence"/>
</dbReference>
<dbReference type="AlphaFoldDB" id="A0A2P8IAP9"/>
<sequence length="255" mass="28655">MRRTTAKAIDKSLLLVTTLLLAGKTYNVPSKEIWDAILRDRSYLMLVLLGVAGAFGALTPFEGWQTRSLADRNVTMRRRVLSTFGRLLDIGGQVQPPLATGDLALHIWRKRRTLRHPVQGVLKRVATYRMASYPTTRSFSPRKGVGVVGLCWLYDREVDFDVEPLAARLTDEAAFDRFVSQHGPEAVMNLTWKTFDVVKHRGAVFATPIRNGRNKFVGCISVDASHGHDVLLRRDLLEEMSNLGMAIGREDFECT</sequence>
<name>A0A2P8IAP9_SACCR</name>